<organism evidence="1 2">
    <name type="scientific">Frankia canadensis</name>
    <dbReference type="NCBI Taxonomy" id="1836972"/>
    <lineage>
        <taxon>Bacteria</taxon>
        <taxon>Bacillati</taxon>
        <taxon>Actinomycetota</taxon>
        <taxon>Actinomycetes</taxon>
        <taxon>Frankiales</taxon>
        <taxon>Frankiaceae</taxon>
        <taxon>Frankia</taxon>
    </lineage>
</organism>
<reference evidence="1 2" key="1">
    <citation type="submission" date="2017-06" db="EMBL/GenBank/DDBJ databases">
        <authorList>
            <person name="Kim H.J."/>
            <person name="Triplett B.A."/>
        </authorList>
    </citation>
    <scope>NUCLEOTIDE SEQUENCE [LARGE SCALE GENOMIC DNA]</scope>
    <source>
        <strain evidence="1">FRACA_ARgP5</strain>
    </source>
</reference>
<evidence type="ECO:0000313" key="2">
    <source>
        <dbReference type="Proteomes" id="UP000234331"/>
    </source>
</evidence>
<sequence>MSGSWDATVKAVRSVHQNTDSVIDVIPLGTAFQVIADVVVGDAITAFGGSRYRLAVTVRNQSQLTILHTHVEPEKDVPPSKVRFEKPVRVDIPGGWAAAEDDVLDVIVSFSLKSGLFTDTTAAVGQSFIVSKDE</sequence>
<accession>A0A2I2KQ86</accession>
<keyword evidence="2" id="KW-1185">Reference proteome</keyword>
<gene>
    <name evidence="1" type="ORF">FRACA_2000009</name>
</gene>
<protein>
    <submittedName>
        <fullName evidence="1">Uncharacterized protein</fullName>
    </submittedName>
</protein>
<evidence type="ECO:0000313" key="1">
    <source>
        <dbReference type="EMBL" id="SNQ47824.1"/>
    </source>
</evidence>
<dbReference type="RefSeq" id="WP_101831607.1">
    <property type="nucleotide sequence ID" value="NZ_FZMO01000114.1"/>
</dbReference>
<dbReference type="Proteomes" id="UP000234331">
    <property type="component" value="Unassembled WGS sequence"/>
</dbReference>
<proteinExistence type="predicted"/>
<name>A0A2I2KQ86_9ACTN</name>
<dbReference type="EMBL" id="FZMO01000114">
    <property type="protein sequence ID" value="SNQ47824.1"/>
    <property type="molecule type" value="Genomic_DNA"/>
</dbReference>
<dbReference type="OrthoDB" id="4337871at2"/>
<dbReference type="AlphaFoldDB" id="A0A2I2KQ86"/>